<keyword evidence="2" id="KW-1185">Reference proteome</keyword>
<protein>
    <submittedName>
        <fullName evidence="1">Uncharacterized protein</fullName>
    </submittedName>
</protein>
<dbReference type="RefSeq" id="WP_109036499.1">
    <property type="nucleotide sequence ID" value="NZ_CP029210.1"/>
</dbReference>
<dbReference type="KEGG" id="aon:DEH84_08685"/>
<gene>
    <name evidence="1" type="ORF">DEH84_08685</name>
</gene>
<evidence type="ECO:0000313" key="2">
    <source>
        <dbReference type="Proteomes" id="UP000244892"/>
    </source>
</evidence>
<organism evidence="1 2">
    <name type="scientific">Aquabacterium olei</name>
    <dbReference type="NCBI Taxonomy" id="1296669"/>
    <lineage>
        <taxon>Bacteria</taxon>
        <taxon>Pseudomonadati</taxon>
        <taxon>Pseudomonadota</taxon>
        <taxon>Betaproteobacteria</taxon>
        <taxon>Burkholderiales</taxon>
        <taxon>Aquabacterium</taxon>
    </lineage>
</organism>
<sequence>MIAFDPNTWLMYEGLSNHGHGVSPAPMVSVATFVQAEADWRKVPCSGALRSAMCVFREDYFDPVSRIRRGRFYEVAGRQQPDQWWVHKHPVLPEDVGHQAHEGRFTKSLISFSPMGNVSQRLVTTPRTLVVLGAGAAVTVWNIVSVERSGNDEDVVTMRARSNLGFLPDLVLDAIPSAARERVSAAVIKVVDGAHRSSGITVVDLCRDAMGVILSAHLHLDAGEDAKVIEKDLGALIAKLPPESKLFRAAADVVCKLHPRGKSNEQQRLGTRDVTDADGAFAIEALGFVLRDLGWAR</sequence>
<reference evidence="1 2" key="1">
    <citation type="submission" date="2018-05" db="EMBL/GenBank/DDBJ databases">
        <title>complete genome sequence of Aquabacterium olei NBRC 110486.</title>
        <authorList>
            <person name="Tang B."/>
            <person name="Chang J."/>
            <person name="Zhang L."/>
            <person name="Yang H."/>
        </authorList>
    </citation>
    <scope>NUCLEOTIDE SEQUENCE [LARGE SCALE GENOMIC DNA]</scope>
    <source>
        <strain evidence="1 2">NBRC 110486</strain>
    </source>
</reference>
<dbReference type="EMBL" id="CP029210">
    <property type="protein sequence ID" value="AWI53495.1"/>
    <property type="molecule type" value="Genomic_DNA"/>
</dbReference>
<dbReference type="Proteomes" id="UP000244892">
    <property type="component" value="Chromosome"/>
</dbReference>
<accession>A0A2U8FR10</accession>
<dbReference type="AlphaFoldDB" id="A0A2U8FR10"/>
<evidence type="ECO:0000313" key="1">
    <source>
        <dbReference type="EMBL" id="AWI53495.1"/>
    </source>
</evidence>
<dbReference type="OrthoDB" id="6388119at2"/>
<proteinExistence type="predicted"/>
<name>A0A2U8FR10_9BURK</name>